<dbReference type="EMBL" id="FLUV01000267">
    <property type="protein sequence ID" value="SBW18456.1"/>
    <property type="molecule type" value="Genomic_DNA"/>
</dbReference>
<keyword evidence="4" id="KW-0949">S-adenosyl-L-methionine</keyword>
<keyword evidence="2 7" id="KW-0489">Methyltransferase</keyword>
<dbReference type="InterPro" id="IPR050723">
    <property type="entry name" value="CFA/CMAS"/>
</dbReference>
<dbReference type="GO" id="GO:0008610">
    <property type="term" value="P:lipid biosynthetic process"/>
    <property type="evidence" value="ECO:0007669"/>
    <property type="project" value="InterPro"/>
</dbReference>
<dbReference type="Gene3D" id="3.40.50.150">
    <property type="entry name" value="Vaccinia Virus protein VP39"/>
    <property type="match status" value="1"/>
</dbReference>
<organism evidence="7 8">
    <name type="scientific">Candidatus Protofrankia californiensis</name>
    <dbReference type="NCBI Taxonomy" id="1839754"/>
    <lineage>
        <taxon>Bacteria</taxon>
        <taxon>Bacillati</taxon>
        <taxon>Actinomycetota</taxon>
        <taxon>Actinomycetes</taxon>
        <taxon>Frankiales</taxon>
        <taxon>Frankiaceae</taxon>
        <taxon>Protofrankia</taxon>
    </lineage>
</organism>
<evidence type="ECO:0000256" key="2">
    <source>
        <dbReference type="ARBA" id="ARBA00022603"/>
    </source>
</evidence>
<dbReference type="PANTHER" id="PTHR43667:SF1">
    <property type="entry name" value="CYCLOPROPANE-FATTY-ACYL-PHOSPHOLIPID SYNTHASE"/>
    <property type="match status" value="1"/>
</dbReference>
<dbReference type="InterPro" id="IPR029063">
    <property type="entry name" value="SAM-dependent_MTases_sf"/>
</dbReference>
<keyword evidence="5" id="KW-0443">Lipid metabolism</keyword>
<evidence type="ECO:0000256" key="3">
    <source>
        <dbReference type="ARBA" id="ARBA00022679"/>
    </source>
</evidence>
<dbReference type="CDD" id="cd02440">
    <property type="entry name" value="AdoMet_MTases"/>
    <property type="match status" value="1"/>
</dbReference>
<dbReference type="GO" id="GO:0008168">
    <property type="term" value="F:methyltransferase activity"/>
    <property type="evidence" value="ECO:0007669"/>
    <property type="project" value="UniProtKB-KW"/>
</dbReference>
<dbReference type="PANTHER" id="PTHR43667">
    <property type="entry name" value="CYCLOPROPANE-FATTY-ACYL-PHOSPHOLIPID SYNTHASE"/>
    <property type="match status" value="1"/>
</dbReference>
<proteinExistence type="inferred from homology"/>
<comment type="similarity">
    <text evidence="1">Belongs to the CFA/CMAS family.</text>
</comment>
<name>A0A1C3NTZ7_9ACTN</name>
<gene>
    <name evidence="7" type="ORF">FDG2_0669</name>
</gene>
<dbReference type="SUPFAM" id="SSF53335">
    <property type="entry name" value="S-adenosyl-L-methionine-dependent methyltransferases"/>
    <property type="match status" value="1"/>
</dbReference>
<evidence type="ECO:0000313" key="7">
    <source>
        <dbReference type="EMBL" id="SBW18456.1"/>
    </source>
</evidence>
<dbReference type="PIRSF" id="PIRSF003085">
    <property type="entry name" value="CMAS"/>
    <property type="match status" value="1"/>
</dbReference>
<evidence type="ECO:0000256" key="4">
    <source>
        <dbReference type="ARBA" id="ARBA00022691"/>
    </source>
</evidence>
<evidence type="ECO:0000256" key="6">
    <source>
        <dbReference type="SAM" id="MobiDB-lite"/>
    </source>
</evidence>
<accession>A0A1C3NTZ7</accession>
<keyword evidence="3 7" id="KW-0808">Transferase</keyword>
<sequence length="344" mass="37160">MTYSCALWGASGPGAEPDTAPSGPEADAVLGAAASNTTPLDTTPLDAAQEAKHELVCRKLGLRPGMRMLDVGCGWGSLLLHAARHHGVEGVGVTVSREQADLARRRIADTGLADRLEIRLQDYRDVADGPFDAISSVGMVEHVGAAMLPVYFRNLFNLLRPAGRLLNHGIAFPGDPAGQARNRPRLGPLPLPAGRDFVARYVFPDGELHEAGAIVSVMQAAGFELRHVENLREHYALTLRAWVRNLEERWEAAVAEAGEGRARVWLLYMAGSALMFEAGQAQIHQVLAVRRAGGRAGMPLRPLFDSQPYNSPLHDSQLYDSPLSDTPSQRPSLRSRPARPAPDG</sequence>
<reference evidence="8" key="1">
    <citation type="submission" date="2016-02" db="EMBL/GenBank/DDBJ databases">
        <authorList>
            <person name="Wibberg D."/>
        </authorList>
    </citation>
    <scope>NUCLEOTIDE SEQUENCE [LARGE SCALE GENOMIC DNA]</scope>
</reference>
<dbReference type="Proteomes" id="UP000199013">
    <property type="component" value="Unassembled WGS sequence"/>
</dbReference>
<protein>
    <submittedName>
        <fullName evidence="7">Methyltransferase, cyclopropane fatty acid synthase</fullName>
    </submittedName>
</protein>
<keyword evidence="8" id="KW-1185">Reference proteome</keyword>
<dbReference type="Pfam" id="PF02353">
    <property type="entry name" value="CMAS"/>
    <property type="match status" value="1"/>
</dbReference>
<evidence type="ECO:0000256" key="1">
    <source>
        <dbReference type="ARBA" id="ARBA00010815"/>
    </source>
</evidence>
<dbReference type="GO" id="GO:0032259">
    <property type="term" value="P:methylation"/>
    <property type="evidence" value="ECO:0007669"/>
    <property type="project" value="UniProtKB-KW"/>
</dbReference>
<feature type="region of interest" description="Disordered" evidence="6">
    <location>
        <begin position="304"/>
        <end position="344"/>
    </location>
</feature>
<evidence type="ECO:0000313" key="8">
    <source>
        <dbReference type="Proteomes" id="UP000199013"/>
    </source>
</evidence>
<dbReference type="InterPro" id="IPR003333">
    <property type="entry name" value="CMAS"/>
</dbReference>
<dbReference type="AlphaFoldDB" id="A0A1C3NTZ7"/>
<evidence type="ECO:0000256" key="5">
    <source>
        <dbReference type="ARBA" id="ARBA00023098"/>
    </source>
</evidence>